<dbReference type="EC" id="2.7.11.1" evidence="2"/>
<dbReference type="GO" id="GO:0042594">
    <property type="term" value="P:response to starvation"/>
    <property type="evidence" value="ECO:0007669"/>
    <property type="project" value="TreeGrafter"/>
</dbReference>
<evidence type="ECO:0000256" key="14">
    <source>
        <dbReference type="ARBA" id="ARBA00048679"/>
    </source>
</evidence>
<dbReference type="GO" id="GO:0000422">
    <property type="term" value="P:autophagy of mitochondrion"/>
    <property type="evidence" value="ECO:0007669"/>
    <property type="project" value="TreeGrafter"/>
</dbReference>
<keyword evidence="4" id="KW-0963">Cytoplasm</keyword>
<keyword evidence="5" id="KW-0723">Serine/threonine-protein kinase</keyword>
<dbReference type="GO" id="GO:0034045">
    <property type="term" value="C:phagophore assembly site membrane"/>
    <property type="evidence" value="ECO:0007669"/>
    <property type="project" value="TreeGrafter"/>
</dbReference>
<dbReference type="GeneID" id="108665067"/>
<dbReference type="PROSITE" id="PS00108">
    <property type="entry name" value="PROTEIN_KINASE_ST"/>
    <property type="match status" value="1"/>
</dbReference>
<dbReference type="GO" id="GO:0004674">
    <property type="term" value="F:protein serine/threonine kinase activity"/>
    <property type="evidence" value="ECO:0007669"/>
    <property type="project" value="UniProtKB-KW"/>
</dbReference>
<comment type="catalytic activity">
    <reaction evidence="13">
        <text>L-threonyl-[protein] + ATP = O-phospho-L-threonyl-[protein] + ADP + H(+)</text>
        <dbReference type="Rhea" id="RHEA:46608"/>
        <dbReference type="Rhea" id="RHEA-COMP:11060"/>
        <dbReference type="Rhea" id="RHEA-COMP:11605"/>
        <dbReference type="ChEBI" id="CHEBI:15378"/>
        <dbReference type="ChEBI" id="CHEBI:30013"/>
        <dbReference type="ChEBI" id="CHEBI:30616"/>
        <dbReference type="ChEBI" id="CHEBI:61977"/>
        <dbReference type="ChEBI" id="CHEBI:456216"/>
        <dbReference type="EC" id="2.7.11.1"/>
    </reaction>
</comment>
<feature type="compositionally biased region" description="Basic and acidic residues" evidence="16">
    <location>
        <begin position="524"/>
        <end position="534"/>
    </location>
</feature>
<dbReference type="PROSITE" id="PS50011">
    <property type="entry name" value="PROTEIN_KINASE_DOM"/>
    <property type="match status" value="1"/>
</dbReference>
<dbReference type="FunFam" id="3.30.200.20:FF:000042">
    <property type="entry name" value="Aurora kinase A"/>
    <property type="match status" value="1"/>
</dbReference>
<evidence type="ECO:0000256" key="13">
    <source>
        <dbReference type="ARBA" id="ARBA00047899"/>
    </source>
</evidence>
<evidence type="ECO:0000256" key="9">
    <source>
        <dbReference type="ARBA" id="ARBA00022777"/>
    </source>
</evidence>
<keyword evidence="18" id="KW-1185">Reference proteome</keyword>
<dbReference type="Proteomes" id="UP000694843">
    <property type="component" value="Unplaced"/>
</dbReference>
<dbReference type="SUPFAM" id="SSF56112">
    <property type="entry name" value="Protein kinase-like (PK-like)"/>
    <property type="match status" value="1"/>
</dbReference>
<comment type="subcellular location">
    <subcellularLocation>
        <location evidence="1">Cytoplasm</location>
    </subcellularLocation>
</comment>
<dbReference type="InterPro" id="IPR000719">
    <property type="entry name" value="Prot_kinase_dom"/>
</dbReference>
<comment type="catalytic activity">
    <reaction evidence="14">
        <text>L-seryl-[protein] + ATP = O-phospho-L-seryl-[protein] + ADP + H(+)</text>
        <dbReference type="Rhea" id="RHEA:17989"/>
        <dbReference type="Rhea" id="RHEA-COMP:9863"/>
        <dbReference type="Rhea" id="RHEA-COMP:11604"/>
        <dbReference type="ChEBI" id="CHEBI:15378"/>
        <dbReference type="ChEBI" id="CHEBI:29999"/>
        <dbReference type="ChEBI" id="CHEBI:30616"/>
        <dbReference type="ChEBI" id="CHEBI:83421"/>
        <dbReference type="ChEBI" id="CHEBI:456216"/>
        <dbReference type="EC" id="2.7.11.1"/>
    </reaction>
</comment>
<keyword evidence="10 15" id="KW-0067">ATP-binding</keyword>
<dbReference type="AlphaFoldDB" id="A0A8B7N0B1"/>
<feature type="domain" description="Protein kinase" evidence="17">
    <location>
        <begin position="15"/>
        <end position="272"/>
    </location>
</feature>
<dbReference type="FunFam" id="1.10.510.10:FF:000804">
    <property type="entry name" value="Blast:Serine/threonine-protein kinase ULK3"/>
    <property type="match status" value="1"/>
</dbReference>
<dbReference type="RefSeq" id="XP_018007272.1">
    <property type="nucleotide sequence ID" value="XM_018151783.2"/>
</dbReference>
<dbReference type="OrthoDB" id="346907at2759"/>
<evidence type="ECO:0000256" key="8">
    <source>
        <dbReference type="ARBA" id="ARBA00022741"/>
    </source>
</evidence>
<dbReference type="Gene3D" id="1.20.58.80">
    <property type="entry name" value="Phosphotransferase system, lactose/cellobiose-type IIA subunit"/>
    <property type="match status" value="2"/>
</dbReference>
<dbReference type="SMART" id="SM00745">
    <property type="entry name" value="MIT"/>
    <property type="match status" value="2"/>
</dbReference>
<dbReference type="GO" id="GO:0005829">
    <property type="term" value="C:cytosol"/>
    <property type="evidence" value="ECO:0007669"/>
    <property type="project" value="TreeGrafter"/>
</dbReference>
<evidence type="ECO:0000256" key="5">
    <source>
        <dbReference type="ARBA" id="ARBA00022527"/>
    </source>
</evidence>
<dbReference type="InterPro" id="IPR017441">
    <property type="entry name" value="Protein_kinase_ATP_BS"/>
</dbReference>
<dbReference type="Pfam" id="PF00069">
    <property type="entry name" value="Pkinase"/>
    <property type="match status" value="1"/>
</dbReference>
<dbReference type="PANTHER" id="PTHR24348:SF65">
    <property type="entry name" value="SERINE_THREONINE-PROTEIN KINASE ULK3"/>
    <property type="match status" value="1"/>
</dbReference>
<reference evidence="19" key="1">
    <citation type="submission" date="2025-08" db="UniProtKB">
        <authorList>
            <consortium name="RefSeq"/>
        </authorList>
    </citation>
    <scope>IDENTIFICATION</scope>
    <source>
        <tissue evidence="19">Whole organism</tissue>
    </source>
</reference>
<evidence type="ECO:0000313" key="18">
    <source>
        <dbReference type="Proteomes" id="UP000694843"/>
    </source>
</evidence>
<keyword evidence="7" id="KW-0677">Repeat</keyword>
<evidence type="ECO:0000259" key="17">
    <source>
        <dbReference type="PROSITE" id="PS50011"/>
    </source>
</evidence>
<dbReference type="Gene3D" id="3.30.200.20">
    <property type="entry name" value="Phosphorylase Kinase, domain 1"/>
    <property type="match status" value="1"/>
</dbReference>
<dbReference type="SMART" id="SM00220">
    <property type="entry name" value="S_TKc"/>
    <property type="match status" value="1"/>
</dbReference>
<feature type="binding site" evidence="15">
    <location>
        <position position="46"/>
    </location>
    <ligand>
        <name>ATP</name>
        <dbReference type="ChEBI" id="CHEBI:30616"/>
    </ligand>
</feature>
<dbReference type="PANTHER" id="PTHR24348">
    <property type="entry name" value="SERINE/THREONINE-PROTEIN KINASE UNC-51-RELATED"/>
    <property type="match status" value="1"/>
</dbReference>
<dbReference type="GO" id="GO:0010506">
    <property type="term" value="P:regulation of autophagy"/>
    <property type="evidence" value="ECO:0007669"/>
    <property type="project" value="InterPro"/>
</dbReference>
<dbReference type="OMA" id="RFFTHPF"/>
<dbReference type="InterPro" id="IPR036181">
    <property type="entry name" value="MIT_dom_sf"/>
</dbReference>
<dbReference type="Pfam" id="PF04212">
    <property type="entry name" value="MIT"/>
    <property type="match status" value="2"/>
</dbReference>
<gene>
    <name evidence="19" type="primary">LOC108665067</name>
</gene>
<dbReference type="GO" id="GO:0034727">
    <property type="term" value="P:piecemeal microautophagy of the nucleus"/>
    <property type="evidence" value="ECO:0007669"/>
    <property type="project" value="TreeGrafter"/>
</dbReference>
<name>A0A8B7N0B1_HYAAZ</name>
<protein>
    <recommendedName>
        <fullName evidence="3">Serine/threonine-protein kinase ULK3</fullName>
        <ecNumber evidence="2">2.7.11.1</ecNumber>
    </recommendedName>
    <alternativeName>
        <fullName evidence="12">Unc-51-like kinase 3</fullName>
    </alternativeName>
</protein>
<dbReference type="Gene3D" id="1.10.510.10">
    <property type="entry name" value="Transferase(Phosphotransferase) domain 1"/>
    <property type="match status" value="1"/>
</dbReference>
<feature type="region of interest" description="Disordered" evidence="16">
    <location>
        <begin position="524"/>
        <end position="548"/>
    </location>
</feature>
<dbReference type="GO" id="GO:0061709">
    <property type="term" value="P:reticulophagy"/>
    <property type="evidence" value="ECO:0007669"/>
    <property type="project" value="TreeGrafter"/>
</dbReference>
<dbReference type="InterPro" id="IPR045269">
    <property type="entry name" value="Atg1-like"/>
</dbReference>
<evidence type="ECO:0000256" key="11">
    <source>
        <dbReference type="ARBA" id="ARBA00023006"/>
    </source>
</evidence>
<dbReference type="GO" id="GO:0000045">
    <property type="term" value="P:autophagosome assembly"/>
    <property type="evidence" value="ECO:0007669"/>
    <property type="project" value="TreeGrafter"/>
</dbReference>
<sequence length="563" mass="62867">MAPTEGLPPVRLADYVVCEKIGSGGYADVYRAYRKPPATKEFVAIKAVLRSNLSSSATDSLITEIRLLKSLKHDHIVQLIDFLCDENYVYILMEYCGGGDLSHFIKSRHRLPEIACQRFLQQLASALEYMREQKVSHFDLKPQNILLTSRKNPVVKIADFGLAQHLSESEIVSKIKGSPLYMAPEILLHKKYDAKVDLWSVGVILYECLFGKAPYSSASMEELIQRIKSDVPIKIPSQACISRECEDLLMRCLERDPQKRIDFEDFFQHSFVDLEHRPKADSCEKARSLVVKAVEHDQKHEYKEALDLYVESLRYLVPAIHIETDASRKLAMRKSAKQYLDRTDQLKKLLSDSGPPTVDAPTVGGPTLASIFVHNEARNFSTDFLPNTISAGEWIIHQQNVLELSALAATTATMLGAIDIAKSAELYEQEGSNSIAIEKYELALGKLLSLSQNEPHGRRRELLLEVIQHWLKRAELIKDVLDAAKVRTNGAAATIQAKDLTLISDSSKKKSPLRGKLTKLIARKESAAASKSKEPSSPPASIGPQATGQLLLESDYEKSCAIQ</sequence>
<evidence type="ECO:0000256" key="4">
    <source>
        <dbReference type="ARBA" id="ARBA00022490"/>
    </source>
</evidence>
<evidence type="ECO:0000256" key="3">
    <source>
        <dbReference type="ARBA" id="ARBA00021644"/>
    </source>
</evidence>
<dbReference type="KEGG" id="hazt:108665067"/>
<dbReference type="InterPro" id="IPR011009">
    <property type="entry name" value="Kinase-like_dom_sf"/>
</dbReference>
<dbReference type="InterPro" id="IPR008271">
    <property type="entry name" value="Ser/Thr_kinase_AS"/>
</dbReference>
<evidence type="ECO:0000256" key="10">
    <source>
        <dbReference type="ARBA" id="ARBA00022840"/>
    </source>
</evidence>
<keyword evidence="11" id="KW-0072">Autophagy</keyword>
<accession>A0A8B7N0B1</accession>
<evidence type="ECO:0000313" key="19">
    <source>
        <dbReference type="RefSeq" id="XP_018007272.1"/>
    </source>
</evidence>
<evidence type="ECO:0000256" key="6">
    <source>
        <dbReference type="ARBA" id="ARBA00022679"/>
    </source>
</evidence>
<dbReference type="GO" id="GO:0005776">
    <property type="term" value="C:autophagosome"/>
    <property type="evidence" value="ECO:0007669"/>
    <property type="project" value="TreeGrafter"/>
</dbReference>
<proteinExistence type="predicted"/>
<evidence type="ECO:0000256" key="2">
    <source>
        <dbReference type="ARBA" id="ARBA00012513"/>
    </source>
</evidence>
<keyword evidence="9 19" id="KW-0418">Kinase</keyword>
<evidence type="ECO:0000256" key="16">
    <source>
        <dbReference type="SAM" id="MobiDB-lite"/>
    </source>
</evidence>
<keyword evidence="6" id="KW-0808">Transferase</keyword>
<dbReference type="GO" id="GO:0005524">
    <property type="term" value="F:ATP binding"/>
    <property type="evidence" value="ECO:0007669"/>
    <property type="project" value="UniProtKB-UniRule"/>
</dbReference>
<evidence type="ECO:0000256" key="7">
    <source>
        <dbReference type="ARBA" id="ARBA00022737"/>
    </source>
</evidence>
<dbReference type="CTD" id="41112"/>
<organism evidence="18 19">
    <name type="scientific">Hyalella azteca</name>
    <name type="common">Amphipod</name>
    <dbReference type="NCBI Taxonomy" id="294128"/>
    <lineage>
        <taxon>Eukaryota</taxon>
        <taxon>Metazoa</taxon>
        <taxon>Ecdysozoa</taxon>
        <taxon>Arthropoda</taxon>
        <taxon>Crustacea</taxon>
        <taxon>Multicrustacea</taxon>
        <taxon>Malacostraca</taxon>
        <taxon>Eumalacostraca</taxon>
        <taxon>Peracarida</taxon>
        <taxon>Amphipoda</taxon>
        <taxon>Senticaudata</taxon>
        <taxon>Talitrida</taxon>
        <taxon>Talitroidea</taxon>
        <taxon>Hyalellidae</taxon>
        <taxon>Hyalella</taxon>
    </lineage>
</organism>
<dbReference type="SUPFAM" id="SSF116846">
    <property type="entry name" value="MIT domain"/>
    <property type="match status" value="2"/>
</dbReference>
<evidence type="ECO:0000256" key="12">
    <source>
        <dbReference type="ARBA" id="ARBA00032242"/>
    </source>
</evidence>
<evidence type="ECO:0000256" key="15">
    <source>
        <dbReference type="PROSITE-ProRule" id="PRU10141"/>
    </source>
</evidence>
<dbReference type="InterPro" id="IPR007330">
    <property type="entry name" value="MIT_dom"/>
</dbReference>
<evidence type="ECO:0000256" key="1">
    <source>
        <dbReference type="ARBA" id="ARBA00004496"/>
    </source>
</evidence>
<keyword evidence="8 15" id="KW-0547">Nucleotide-binding</keyword>
<dbReference type="PROSITE" id="PS00107">
    <property type="entry name" value="PROTEIN_KINASE_ATP"/>
    <property type="match status" value="1"/>
</dbReference>